<sequence>MGTMDAPFFTALALFPAMDAIFAFFNIVVSWFIPPKQLIGYEYKEGIPQHARTMVVVPTLITSCDYIDEQVRNLEVHYLSNPKGAIHFALITD</sequence>
<gene>
    <name evidence="2" type="ORF">HNQ69_000966</name>
</gene>
<name>A0A840NPR3_9HYPH</name>
<keyword evidence="1" id="KW-0472">Membrane</keyword>
<organism evidence="2 3">
    <name type="scientific">Bartonella callosciuri</name>
    <dbReference type="NCBI Taxonomy" id="686223"/>
    <lineage>
        <taxon>Bacteria</taxon>
        <taxon>Pseudomonadati</taxon>
        <taxon>Pseudomonadota</taxon>
        <taxon>Alphaproteobacteria</taxon>
        <taxon>Hyphomicrobiales</taxon>
        <taxon>Bartonellaceae</taxon>
        <taxon>Bartonella</taxon>
    </lineage>
</organism>
<feature type="transmembrane region" description="Helical" evidence="1">
    <location>
        <begin position="6"/>
        <end position="33"/>
    </location>
</feature>
<protein>
    <submittedName>
        <fullName evidence="2">Uncharacterized protein</fullName>
    </submittedName>
</protein>
<keyword evidence="1" id="KW-0812">Transmembrane</keyword>
<keyword evidence="1" id="KW-1133">Transmembrane helix</keyword>
<proteinExistence type="predicted"/>
<dbReference type="Proteomes" id="UP000561417">
    <property type="component" value="Unassembled WGS sequence"/>
</dbReference>
<evidence type="ECO:0000313" key="2">
    <source>
        <dbReference type="EMBL" id="MBB5073840.1"/>
    </source>
</evidence>
<evidence type="ECO:0000313" key="3">
    <source>
        <dbReference type="Proteomes" id="UP000561417"/>
    </source>
</evidence>
<comment type="caution">
    <text evidence="2">The sequence shown here is derived from an EMBL/GenBank/DDBJ whole genome shotgun (WGS) entry which is preliminary data.</text>
</comment>
<accession>A0A840NPR3</accession>
<keyword evidence="3" id="KW-1185">Reference proteome</keyword>
<dbReference type="EMBL" id="JACHIM010000003">
    <property type="protein sequence ID" value="MBB5073840.1"/>
    <property type="molecule type" value="Genomic_DNA"/>
</dbReference>
<dbReference type="AlphaFoldDB" id="A0A840NPR3"/>
<evidence type="ECO:0000256" key="1">
    <source>
        <dbReference type="SAM" id="Phobius"/>
    </source>
</evidence>
<reference evidence="2 3" key="1">
    <citation type="submission" date="2020-08" db="EMBL/GenBank/DDBJ databases">
        <title>Genomic Encyclopedia of Type Strains, Phase IV (KMG-IV): sequencing the most valuable type-strain genomes for metagenomic binning, comparative biology and taxonomic classification.</title>
        <authorList>
            <person name="Goeker M."/>
        </authorList>
    </citation>
    <scope>NUCLEOTIDE SEQUENCE [LARGE SCALE GENOMIC DNA]</scope>
    <source>
        <strain evidence="2 3">DSM 28538</strain>
    </source>
</reference>